<evidence type="ECO:0000256" key="1">
    <source>
        <dbReference type="ARBA" id="ARBA00004370"/>
    </source>
</evidence>
<evidence type="ECO:0000256" key="5">
    <source>
        <dbReference type="ARBA" id="ARBA00022989"/>
    </source>
</evidence>
<dbReference type="CDD" id="cd03498">
    <property type="entry name" value="SQR_TypeB_2_TM"/>
    <property type="match status" value="1"/>
</dbReference>
<keyword evidence="5 8" id="KW-1133">Transmembrane helix</keyword>
<accession>A0A3N0DSF3</accession>
<evidence type="ECO:0000313" key="9">
    <source>
        <dbReference type="EMBL" id="RNL78558.1"/>
    </source>
</evidence>
<keyword evidence="2" id="KW-0349">Heme</keyword>
<dbReference type="EMBL" id="RJSG01000002">
    <property type="protein sequence ID" value="RNL78558.1"/>
    <property type="molecule type" value="Genomic_DNA"/>
</dbReference>
<dbReference type="Pfam" id="PF01127">
    <property type="entry name" value="Sdh_cyt"/>
    <property type="match status" value="1"/>
</dbReference>
<dbReference type="InterPro" id="IPR011138">
    <property type="entry name" value="Cytochrome_b-558"/>
</dbReference>
<protein>
    <submittedName>
        <fullName evidence="9">Succinate dehydrogenase</fullName>
    </submittedName>
</protein>
<evidence type="ECO:0000313" key="10">
    <source>
        <dbReference type="Proteomes" id="UP000277094"/>
    </source>
</evidence>
<proteinExistence type="predicted"/>
<dbReference type="InterPro" id="IPR034804">
    <property type="entry name" value="SQR/QFR_C/D"/>
</dbReference>
<evidence type="ECO:0000256" key="7">
    <source>
        <dbReference type="ARBA" id="ARBA00023136"/>
    </source>
</evidence>
<name>A0A3N0DSF3_9ACTN</name>
<feature type="transmembrane region" description="Helical" evidence="8">
    <location>
        <begin position="164"/>
        <end position="185"/>
    </location>
</feature>
<dbReference type="NCBIfam" id="TIGR02046">
    <property type="entry name" value="sdhC_b558_fam"/>
    <property type="match status" value="1"/>
</dbReference>
<dbReference type="OrthoDB" id="9788081at2"/>
<dbReference type="GO" id="GO:0016020">
    <property type="term" value="C:membrane"/>
    <property type="evidence" value="ECO:0007669"/>
    <property type="project" value="InterPro"/>
</dbReference>
<dbReference type="AlphaFoldDB" id="A0A3N0DSF3"/>
<keyword evidence="7 8" id="KW-0472">Membrane</keyword>
<feature type="transmembrane region" description="Helical" evidence="8">
    <location>
        <begin position="256"/>
        <end position="280"/>
    </location>
</feature>
<evidence type="ECO:0000256" key="3">
    <source>
        <dbReference type="ARBA" id="ARBA00022692"/>
    </source>
</evidence>
<evidence type="ECO:0000256" key="4">
    <source>
        <dbReference type="ARBA" id="ARBA00022723"/>
    </source>
</evidence>
<reference evidence="9 10" key="1">
    <citation type="submission" date="2018-11" db="EMBL/GenBank/DDBJ databases">
        <authorList>
            <person name="Li F."/>
        </authorList>
    </citation>
    <scope>NUCLEOTIDE SEQUENCE [LARGE SCALE GENOMIC DNA]</scope>
    <source>
        <strain evidence="9 10">KIS18-7</strain>
    </source>
</reference>
<dbReference type="Gene3D" id="1.20.1300.10">
    <property type="entry name" value="Fumarate reductase/succinate dehydrogenase, transmembrane subunit"/>
    <property type="match status" value="1"/>
</dbReference>
<dbReference type="SUPFAM" id="SSF81343">
    <property type="entry name" value="Fumarate reductase respiratory complex transmembrane subunits"/>
    <property type="match status" value="1"/>
</dbReference>
<keyword evidence="6" id="KW-0408">Iron</keyword>
<keyword evidence="10" id="KW-1185">Reference proteome</keyword>
<gene>
    <name evidence="9" type="ORF">EFL95_05555</name>
</gene>
<evidence type="ECO:0000256" key="6">
    <source>
        <dbReference type="ARBA" id="ARBA00023004"/>
    </source>
</evidence>
<feature type="transmembrane region" description="Helical" evidence="8">
    <location>
        <begin position="66"/>
        <end position="88"/>
    </location>
</feature>
<dbReference type="Proteomes" id="UP000277094">
    <property type="component" value="Unassembled WGS sequence"/>
</dbReference>
<feature type="transmembrane region" description="Helical" evidence="8">
    <location>
        <begin position="213"/>
        <end position="235"/>
    </location>
</feature>
<evidence type="ECO:0000256" key="2">
    <source>
        <dbReference type="ARBA" id="ARBA00022617"/>
    </source>
</evidence>
<sequence length="282" mass="30520">MQRAGVGRGHDGPGGTGFIVFRGTGGRKITPYGSVGPGDQRYGASVAIQNSGPTLVQGARATQSTIFLKILMAASGAVFIAFVLLHMYGNLKAFNGHDAYNEYAEHLRELGTPMLPHSGALWIIRAVLILSLVVHVYCAATLWKRAKKARTVRYQVKKHTGAIFASRMMRWGGVTLLLFIIWHLLNFTIGKVNVTGGATNDPYNLVVDSFSTWWLTVIYLVAMAMLGAHLHHGIWSATQTLGLTNSDRTRKLAKNSAFTLAVVIAGGFSLVPIFVLAGVINK</sequence>
<comment type="caution">
    <text evidence="9">The sequence shown here is derived from an EMBL/GenBank/DDBJ whole genome shotgun (WGS) entry which is preliminary data.</text>
</comment>
<evidence type="ECO:0000256" key="8">
    <source>
        <dbReference type="SAM" id="Phobius"/>
    </source>
</evidence>
<keyword evidence="3 8" id="KW-0812">Transmembrane</keyword>
<keyword evidence="4" id="KW-0479">Metal-binding</keyword>
<organism evidence="9 10">
    <name type="scientific">Nocardioides marmorisolisilvae</name>
    <dbReference type="NCBI Taxonomy" id="1542737"/>
    <lineage>
        <taxon>Bacteria</taxon>
        <taxon>Bacillati</taxon>
        <taxon>Actinomycetota</taxon>
        <taxon>Actinomycetes</taxon>
        <taxon>Propionibacteriales</taxon>
        <taxon>Nocardioidaceae</taxon>
        <taxon>Nocardioides</taxon>
    </lineage>
</organism>
<comment type="subcellular location">
    <subcellularLocation>
        <location evidence="1">Membrane</location>
    </subcellularLocation>
</comment>
<dbReference type="InterPro" id="IPR000701">
    <property type="entry name" value="SuccDH_FuR_B_TM-su"/>
</dbReference>
<feature type="transmembrane region" description="Helical" evidence="8">
    <location>
        <begin position="122"/>
        <end position="143"/>
    </location>
</feature>